<dbReference type="GO" id="GO:0016887">
    <property type="term" value="F:ATP hydrolysis activity"/>
    <property type="evidence" value="ECO:0007669"/>
    <property type="project" value="InterPro"/>
</dbReference>
<dbReference type="GO" id="GO:0005524">
    <property type="term" value="F:ATP binding"/>
    <property type="evidence" value="ECO:0007669"/>
    <property type="project" value="UniProtKB-KW"/>
</dbReference>
<dbReference type="CDD" id="cd03216">
    <property type="entry name" value="ABC_Carb_Monos_I"/>
    <property type="match status" value="1"/>
</dbReference>
<dbReference type="PROSITE" id="PS50893">
    <property type="entry name" value="ABC_TRANSPORTER_2"/>
    <property type="match status" value="2"/>
</dbReference>
<evidence type="ECO:0000313" key="5">
    <source>
        <dbReference type="EMBL" id="AUX33655.1"/>
    </source>
</evidence>
<dbReference type="EMBL" id="CP012672">
    <property type="protein sequence ID" value="AUX33655.1"/>
    <property type="molecule type" value="Genomic_DNA"/>
</dbReference>
<keyword evidence="1" id="KW-0547">Nucleotide-binding</keyword>
<dbReference type="PROSITE" id="PS00211">
    <property type="entry name" value="ABC_TRANSPORTER_1"/>
    <property type="match status" value="1"/>
</dbReference>
<sequence length="538" mass="57557">MMDPRALSSRAARPIRAAATPREPGPPTPPPALSAAGITKRFGPLLALDDVSLRVAPGSFHALLGENGAGKSTLVKCIMGYHQADAGEVRVEGAALSIRSPREARSLGIGMVYQHFTLVMNMTVAENLVLARPSLPLVIDWRKEREAIRAFMARMPFRLDPDRTVRELSAGEKQKLEILKQLYLGSRIILLDEPTSVLTPAEADEVLGTLRGMVEEQRISVLMISHKFREVMAFADEVTVLRRGRVAGRGKIEDLTPAAMAEMMVGAQPPQVSAARGGARGDAPAGDAVLRVEGLAAADDRGRPALDGVTLAVRRGEIVGIAGVSGNGQEELVEVLAGQRAARAGRVLVHGEPYGAGRDETRRHRVRCLPEEPLRNACVPAMSVAENIGFRVFDRPPFTALRFGVSRAALRRSAERLAREYAIKAPSVDAPIARLSGGNVQRAVLARELGTGSDEGIELLIAANPCFGLDFAAVAEIRARILGARDRGTAVLLVSADLDEIFAMADRILVMSEGRIVHESTAASADVAEIGRAMAGHR</sequence>
<evidence type="ECO:0000313" key="6">
    <source>
        <dbReference type="Proteomes" id="UP000295497"/>
    </source>
</evidence>
<proteinExistence type="predicted"/>
<dbReference type="Gene3D" id="3.40.50.300">
    <property type="entry name" value="P-loop containing nucleotide triphosphate hydrolases"/>
    <property type="match status" value="2"/>
</dbReference>
<dbReference type="Proteomes" id="UP000295497">
    <property type="component" value="Chromosome"/>
</dbReference>
<accession>A0A4P2QTN7</accession>
<dbReference type="InterPro" id="IPR003593">
    <property type="entry name" value="AAA+_ATPase"/>
</dbReference>
<name>A0A4P2QTN7_SORCE</name>
<feature type="compositionally biased region" description="Pro residues" evidence="3">
    <location>
        <begin position="23"/>
        <end position="32"/>
    </location>
</feature>
<dbReference type="CDD" id="cd03215">
    <property type="entry name" value="ABC_Carb_Monos_II"/>
    <property type="match status" value="1"/>
</dbReference>
<dbReference type="PANTHER" id="PTHR43790:SF4">
    <property type="entry name" value="GUANOSINE IMPORT ATP-BINDING PROTEIN NUPO"/>
    <property type="match status" value="1"/>
</dbReference>
<evidence type="ECO:0000256" key="3">
    <source>
        <dbReference type="SAM" id="MobiDB-lite"/>
    </source>
</evidence>
<dbReference type="AlphaFoldDB" id="A0A4P2QTN7"/>
<feature type="region of interest" description="Disordered" evidence="3">
    <location>
        <begin position="1"/>
        <end position="34"/>
    </location>
</feature>
<dbReference type="InterPro" id="IPR027417">
    <property type="entry name" value="P-loop_NTPase"/>
</dbReference>
<protein>
    <submittedName>
        <fullName evidence="5">ABC transporter</fullName>
    </submittedName>
</protein>
<feature type="domain" description="ABC transporter" evidence="4">
    <location>
        <begin position="33"/>
        <end position="268"/>
    </location>
</feature>
<feature type="domain" description="ABC transporter" evidence="4">
    <location>
        <begin position="290"/>
        <end position="538"/>
    </location>
</feature>
<dbReference type="SUPFAM" id="SSF52540">
    <property type="entry name" value="P-loop containing nucleoside triphosphate hydrolases"/>
    <property type="match status" value="2"/>
</dbReference>
<dbReference type="InterPro" id="IPR050107">
    <property type="entry name" value="ABC_carbohydrate_import_ATPase"/>
</dbReference>
<feature type="compositionally biased region" description="Low complexity" evidence="3">
    <location>
        <begin position="1"/>
        <end position="22"/>
    </location>
</feature>
<keyword evidence="2" id="KW-0067">ATP-binding</keyword>
<dbReference type="InterPro" id="IPR017871">
    <property type="entry name" value="ABC_transporter-like_CS"/>
</dbReference>
<organism evidence="5 6">
    <name type="scientific">Sorangium cellulosum</name>
    <name type="common">Polyangium cellulosum</name>
    <dbReference type="NCBI Taxonomy" id="56"/>
    <lineage>
        <taxon>Bacteria</taxon>
        <taxon>Pseudomonadati</taxon>
        <taxon>Myxococcota</taxon>
        <taxon>Polyangia</taxon>
        <taxon>Polyangiales</taxon>
        <taxon>Polyangiaceae</taxon>
        <taxon>Sorangium</taxon>
    </lineage>
</organism>
<dbReference type="SMART" id="SM00382">
    <property type="entry name" value="AAA"/>
    <property type="match status" value="2"/>
</dbReference>
<dbReference type="PANTHER" id="PTHR43790">
    <property type="entry name" value="CARBOHYDRATE TRANSPORT ATP-BINDING PROTEIN MG119-RELATED"/>
    <property type="match status" value="1"/>
</dbReference>
<dbReference type="Pfam" id="PF00005">
    <property type="entry name" value="ABC_tran"/>
    <property type="match status" value="2"/>
</dbReference>
<evidence type="ECO:0000256" key="2">
    <source>
        <dbReference type="ARBA" id="ARBA00022840"/>
    </source>
</evidence>
<gene>
    <name evidence="5" type="ORF">SOCE836_058160</name>
</gene>
<evidence type="ECO:0000256" key="1">
    <source>
        <dbReference type="ARBA" id="ARBA00022741"/>
    </source>
</evidence>
<evidence type="ECO:0000259" key="4">
    <source>
        <dbReference type="PROSITE" id="PS50893"/>
    </source>
</evidence>
<dbReference type="InterPro" id="IPR003439">
    <property type="entry name" value="ABC_transporter-like_ATP-bd"/>
</dbReference>
<reference evidence="5 6" key="1">
    <citation type="submission" date="2015-09" db="EMBL/GenBank/DDBJ databases">
        <title>Sorangium comparison.</title>
        <authorList>
            <person name="Zaburannyi N."/>
            <person name="Bunk B."/>
            <person name="Overmann J."/>
            <person name="Mueller R."/>
        </authorList>
    </citation>
    <scope>NUCLEOTIDE SEQUENCE [LARGE SCALE GENOMIC DNA]</scope>
    <source>
        <strain evidence="5 6">So ce836</strain>
    </source>
</reference>